<proteinExistence type="predicted"/>
<feature type="non-terminal residue" evidence="1">
    <location>
        <position position="1"/>
    </location>
</feature>
<sequence>VPLPPATPPSAGKDHVEGMVRSVSGGVIQLRTRSGSATVDFAPATMVTEAAPAKLADVKPGSCVSARAAQPGQPAQTVKISPAVNGSCLPPPEATSGGTPAPAQSGAPTGVFGQVTSVSPNTIAMNTLAPGGKVTPVNVPVGDSTTYSNDAVTNGQAITDGKCMAAQGTEGDGGLKATAVSLQPCPPMGGHHHHLPHLPIHLPFHI</sequence>
<reference evidence="1 2" key="1">
    <citation type="submission" date="2017-01" db="EMBL/GenBank/DDBJ databases">
        <authorList>
            <consortium name="Urmite Genomes"/>
        </authorList>
    </citation>
    <scope>NUCLEOTIDE SEQUENCE [LARGE SCALE GENOMIC DNA]</scope>
    <source>
        <strain evidence="1 2">AB57</strain>
    </source>
</reference>
<gene>
    <name evidence="1" type="ORF">MRAB57_4976</name>
</gene>
<protein>
    <recommendedName>
        <fullName evidence="3">27 kDa lipoprotein antigen</fullName>
    </recommendedName>
</protein>
<evidence type="ECO:0000313" key="2">
    <source>
        <dbReference type="Proteomes" id="UP000240988"/>
    </source>
</evidence>
<organism evidence="1 2">
    <name type="scientific">Mycobacterium rhizamassiliense</name>
    <dbReference type="NCBI Taxonomy" id="1841860"/>
    <lineage>
        <taxon>Bacteria</taxon>
        <taxon>Bacillati</taxon>
        <taxon>Actinomycetota</taxon>
        <taxon>Actinomycetes</taxon>
        <taxon>Mycobacteriales</taxon>
        <taxon>Mycobacteriaceae</taxon>
        <taxon>Mycobacterium</taxon>
    </lineage>
</organism>
<evidence type="ECO:0008006" key="3">
    <source>
        <dbReference type="Google" id="ProtNLM"/>
    </source>
</evidence>
<evidence type="ECO:0000313" key="1">
    <source>
        <dbReference type="EMBL" id="SPM37133.1"/>
    </source>
</evidence>
<dbReference type="EMBL" id="FUFA01000005">
    <property type="protein sequence ID" value="SPM37133.1"/>
    <property type="molecule type" value="Genomic_DNA"/>
</dbReference>
<keyword evidence="2" id="KW-1185">Reference proteome</keyword>
<accession>A0A2U3P037</accession>
<name>A0A2U3P037_9MYCO</name>
<dbReference type="Proteomes" id="UP000240988">
    <property type="component" value="Unassembled WGS sequence"/>
</dbReference>
<dbReference type="AlphaFoldDB" id="A0A2U3P037"/>